<dbReference type="eggNOG" id="ENOG502RPPB">
    <property type="taxonomic scope" value="Eukaryota"/>
</dbReference>
<dbReference type="HOGENOM" id="CLU_029470_0_0_1"/>
<feature type="region of interest" description="Disordered" evidence="5">
    <location>
        <begin position="409"/>
        <end position="442"/>
    </location>
</feature>
<dbReference type="InterPro" id="IPR014844">
    <property type="entry name" value="PalH"/>
</dbReference>
<feature type="transmembrane region" description="Helical" evidence="6">
    <location>
        <begin position="291"/>
        <end position="312"/>
    </location>
</feature>
<feature type="transmembrane region" description="Helical" evidence="6">
    <location>
        <begin position="245"/>
        <end position="265"/>
    </location>
</feature>
<feature type="transmembrane region" description="Helical" evidence="6">
    <location>
        <begin position="358"/>
        <end position="384"/>
    </location>
</feature>
<accession>A5DV98</accession>
<keyword evidence="3 6" id="KW-1133">Transmembrane helix</keyword>
<dbReference type="EMBL" id="CH981524">
    <property type="protein sequence ID" value="EDK43106.1"/>
    <property type="molecule type" value="Genomic_DNA"/>
</dbReference>
<feature type="transmembrane region" description="Helical" evidence="6">
    <location>
        <begin position="213"/>
        <end position="233"/>
    </location>
</feature>
<dbReference type="PANTHER" id="PTHR35779:SF2">
    <property type="entry name" value="PROTEIN DFG16"/>
    <property type="match status" value="1"/>
</dbReference>
<dbReference type="PANTHER" id="PTHR35779">
    <property type="entry name" value="PH-RESPONSE REGULATOR PROTEIN PALH/RIM21"/>
    <property type="match status" value="1"/>
</dbReference>
<dbReference type="STRING" id="379508.A5DV98"/>
<comment type="subcellular location">
    <subcellularLocation>
        <location evidence="1">Membrane</location>
        <topology evidence="1">Multi-pass membrane protein</topology>
    </subcellularLocation>
</comment>
<feature type="region of interest" description="Disordered" evidence="5">
    <location>
        <begin position="567"/>
        <end position="615"/>
    </location>
</feature>
<dbReference type="Proteomes" id="UP000001996">
    <property type="component" value="Unassembled WGS sequence"/>
</dbReference>
<feature type="compositionally biased region" description="Acidic residues" evidence="5">
    <location>
        <begin position="598"/>
        <end position="615"/>
    </location>
</feature>
<organism evidence="7 8">
    <name type="scientific">Lodderomyces elongisporus (strain ATCC 11503 / CBS 2605 / JCM 1781 / NBRC 1676 / NRRL YB-4239)</name>
    <name type="common">Yeast</name>
    <name type="synonym">Saccharomyces elongisporus</name>
    <dbReference type="NCBI Taxonomy" id="379508"/>
    <lineage>
        <taxon>Eukaryota</taxon>
        <taxon>Fungi</taxon>
        <taxon>Dikarya</taxon>
        <taxon>Ascomycota</taxon>
        <taxon>Saccharomycotina</taxon>
        <taxon>Pichiomycetes</taxon>
        <taxon>Debaryomycetaceae</taxon>
        <taxon>Candida/Lodderomyces clade</taxon>
        <taxon>Lodderomyces</taxon>
    </lineage>
</organism>
<gene>
    <name evidence="7" type="ORF">LELG_01284</name>
</gene>
<feature type="transmembrane region" description="Helical" evidence="6">
    <location>
        <begin position="166"/>
        <end position="186"/>
    </location>
</feature>
<feature type="compositionally biased region" description="Polar residues" evidence="5">
    <location>
        <begin position="567"/>
        <end position="589"/>
    </location>
</feature>
<dbReference type="GeneID" id="5235769"/>
<dbReference type="Pfam" id="PF08733">
    <property type="entry name" value="PalH"/>
    <property type="match status" value="1"/>
</dbReference>
<feature type="transmembrane region" description="Helical" evidence="6">
    <location>
        <begin position="324"/>
        <end position="346"/>
    </location>
</feature>
<feature type="compositionally biased region" description="Acidic residues" evidence="5">
    <location>
        <begin position="487"/>
        <end position="497"/>
    </location>
</feature>
<dbReference type="AlphaFoldDB" id="A5DV98"/>
<dbReference type="FunCoup" id="A5DV98">
    <property type="interactions" value="13"/>
</dbReference>
<feature type="compositionally biased region" description="Gly residues" evidence="5">
    <location>
        <begin position="498"/>
        <end position="508"/>
    </location>
</feature>
<feature type="region of interest" description="Disordered" evidence="5">
    <location>
        <begin position="468"/>
        <end position="509"/>
    </location>
</feature>
<feature type="transmembrane region" description="Helical" evidence="6">
    <location>
        <begin position="134"/>
        <end position="157"/>
    </location>
</feature>
<dbReference type="OMA" id="HEYLPAY"/>
<protein>
    <recommendedName>
        <fullName evidence="9">PH-response regulator protein palH/RIM21</fullName>
    </recommendedName>
</protein>
<name>A5DV98_LODEL</name>
<dbReference type="GO" id="GO:0005886">
    <property type="term" value="C:plasma membrane"/>
    <property type="evidence" value="ECO:0007669"/>
    <property type="project" value="TreeGrafter"/>
</dbReference>
<reference evidence="7 8" key="1">
    <citation type="journal article" date="2009" name="Nature">
        <title>Evolution of pathogenicity and sexual reproduction in eight Candida genomes.</title>
        <authorList>
            <person name="Butler G."/>
            <person name="Rasmussen M.D."/>
            <person name="Lin M.F."/>
            <person name="Santos M.A."/>
            <person name="Sakthikumar S."/>
            <person name="Munro C.A."/>
            <person name="Rheinbay E."/>
            <person name="Grabherr M."/>
            <person name="Forche A."/>
            <person name="Reedy J.L."/>
            <person name="Agrafioti I."/>
            <person name="Arnaud M.B."/>
            <person name="Bates S."/>
            <person name="Brown A.J."/>
            <person name="Brunke S."/>
            <person name="Costanzo M.C."/>
            <person name="Fitzpatrick D.A."/>
            <person name="de Groot P.W."/>
            <person name="Harris D."/>
            <person name="Hoyer L.L."/>
            <person name="Hube B."/>
            <person name="Klis F.M."/>
            <person name="Kodira C."/>
            <person name="Lennard N."/>
            <person name="Logue M.E."/>
            <person name="Martin R."/>
            <person name="Neiman A.M."/>
            <person name="Nikolaou E."/>
            <person name="Quail M.A."/>
            <person name="Quinn J."/>
            <person name="Santos M.C."/>
            <person name="Schmitzberger F.F."/>
            <person name="Sherlock G."/>
            <person name="Shah P."/>
            <person name="Silverstein K.A."/>
            <person name="Skrzypek M.S."/>
            <person name="Soll D."/>
            <person name="Staggs R."/>
            <person name="Stansfield I."/>
            <person name="Stumpf M.P."/>
            <person name="Sudbery P.E."/>
            <person name="Srikantha T."/>
            <person name="Zeng Q."/>
            <person name="Berman J."/>
            <person name="Berriman M."/>
            <person name="Heitman J."/>
            <person name="Gow N.A."/>
            <person name="Lorenz M.C."/>
            <person name="Birren B.W."/>
            <person name="Kellis M."/>
            <person name="Cuomo C.A."/>
        </authorList>
    </citation>
    <scope>NUCLEOTIDE SEQUENCE [LARGE SCALE GENOMIC DNA]</scope>
    <source>
        <strain evidence="8">ATCC 11503 / BCRC 21390 / CBS 2605 / JCM 1781 / NBRC 1676 / NRRL YB-4239</strain>
    </source>
</reference>
<evidence type="ECO:0000256" key="2">
    <source>
        <dbReference type="ARBA" id="ARBA00022692"/>
    </source>
</evidence>
<sequence length="631" mass="73027">MTISTLDGLLHLHTPQIDFHMGNFSLIYLQYNNTPINCSVYSLTNGTIRLLDHYNQTWNNDLHLHEYLPAYYITNCSIPQLIDLVEMEKYDNESSLPTTTTTTTTTTTNNGALSHVVSNNENNPYNQKDNGDTFIALLFTLCGSCVSCWMLSLLLYLTPKHKRKPWLTQITTIYYAIVTSVLLNRLTKAAEQEYYNDILDIIKLHHYLYNTNLYRVLMVLTQVFTMCSWFQIIQKITRLKYRYTSAVISFIFMGFYIAVFTYYQVSYNTQEFIHNQINRNQTHYNWSIVRALGRLLIITWFGLNLLHYTVLVKNPSKICYNRKLFPLAFFIWFLIVLDIVVTILHITLFRHSWLVRTWLILIPYLLEITLLTVVWEWVFNIWILEKRFELMNVLGRRISYEDVVDFKRGEDDEDEENNDNNISGNNNGNSNNNKESKKRRRVNKINPMKLIGKIRNRNALNVEENYEESLKEMPLSEQTNSRTITATEEEAEEEEEGGGGGGGSGGSIGENVTPIISPMENAVIVPGNASSGASNSNVNANRTVIVHHPVNYVDDRVSETQGEIGNHSITTETRGNDTTNQTNGIINDTYNDEREVREEGEEEEEEEEEGEFDDEYVDNYWIREDDGDSTF</sequence>
<evidence type="ECO:0000313" key="7">
    <source>
        <dbReference type="EMBL" id="EDK43106.1"/>
    </source>
</evidence>
<dbReference type="VEuPathDB" id="FungiDB:LELG_01284"/>
<dbReference type="GO" id="GO:0071467">
    <property type="term" value="P:cellular response to pH"/>
    <property type="evidence" value="ECO:0007669"/>
    <property type="project" value="TreeGrafter"/>
</dbReference>
<evidence type="ECO:0000256" key="4">
    <source>
        <dbReference type="ARBA" id="ARBA00023136"/>
    </source>
</evidence>
<keyword evidence="2 6" id="KW-0812">Transmembrane</keyword>
<dbReference type="KEGG" id="lel:PVL30_001256"/>
<keyword evidence="4 6" id="KW-0472">Membrane</keyword>
<keyword evidence="8" id="KW-1185">Reference proteome</keyword>
<evidence type="ECO:0008006" key="9">
    <source>
        <dbReference type="Google" id="ProtNLM"/>
    </source>
</evidence>
<evidence type="ECO:0000313" key="8">
    <source>
        <dbReference type="Proteomes" id="UP000001996"/>
    </source>
</evidence>
<evidence type="ECO:0000256" key="3">
    <source>
        <dbReference type="ARBA" id="ARBA00022989"/>
    </source>
</evidence>
<dbReference type="OrthoDB" id="4079240at2759"/>
<evidence type="ECO:0000256" key="5">
    <source>
        <dbReference type="SAM" id="MobiDB-lite"/>
    </source>
</evidence>
<proteinExistence type="predicted"/>
<evidence type="ECO:0000256" key="1">
    <source>
        <dbReference type="ARBA" id="ARBA00004141"/>
    </source>
</evidence>
<evidence type="ECO:0000256" key="6">
    <source>
        <dbReference type="SAM" id="Phobius"/>
    </source>
</evidence>
<dbReference type="InParanoid" id="A5DV98"/>
<feature type="compositionally biased region" description="Low complexity" evidence="5">
    <location>
        <begin position="419"/>
        <end position="433"/>
    </location>
</feature>